<feature type="transmembrane region" description="Helical" evidence="16">
    <location>
        <begin position="134"/>
        <end position="156"/>
    </location>
</feature>
<dbReference type="PANTHER" id="PTHR13145:SF0">
    <property type="entry name" value="E3 UBIQUITIN-PROTEIN LIGASE MARCHF6"/>
    <property type="match status" value="1"/>
</dbReference>
<evidence type="ECO:0000259" key="18">
    <source>
        <dbReference type="PROSITE" id="PS51292"/>
    </source>
</evidence>
<feature type="transmembrane region" description="Helical" evidence="16">
    <location>
        <begin position="1259"/>
        <end position="1282"/>
    </location>
</feature>
<dbReference type="PANTHER" id="PTHR13145">
    <property type="entry name" value="SSM4 PROTEIN"/>
    <property type="match status" value="1"/>
</dbReference>
<dbReference type="GO" id="GO:0061630">
    <property type="term" value="F:ubiquitin protein ligase activity"/>
    <property type="evidence" value="ECO:0007669"/>
    <property type="project" value="UniProtKB-EC"/>
</dbReference>
<dbReference type="SUPFAM" id="SSF57850">
    <property type="entry name" value="RING/U-box"/>
    <property type="match status" value="1"/>
</dbReference>
<dbReference type="EC" id="2.3.2.27" evidence="4"/>
<evidence type="ECO:0000256" key="7">
    <source>
        <dbReference type="ARBA" id="ARBA00022723"/>
    </source>
</evidence>
<evidence type="ECO:0000256" key="3">
    <source>
        <dbReference type="ARBA" id="ARBA00004906"/>
    </source>
</evidence>
<dbReference type="OrthoDB" id="1108038at2759"/>
<feature type="transmembrane region" description="Helical" evidence="16">
    <location>
        <begin position="1196"/>
        <end position="1218"/>
    </location>
</feature>
<dbReference type="PROSITE" id="PS51292">
    <property type="entry name" value="ZF_RING_CH"/>
    <property type="match status" value="1"/>
</dbReference>
<keyword evidence="20" id="KW-1185">Reference proteome</keyword>
<evidence type="ECO:0000256" key="9">
    <source>
        <dbReference type="ARBA" id="ARBA00022786"/>
    </source>
</evidence>
<feature type="transmembrane region" description="Helical" evidence="16">
    <location>
        <begin position="1153"/>
        <end position="1176"/>
    </location>
</feature>
<keyword evidence="11 16" id="KW-1133">Transmembrane helix</keyword>
<feature type="transmembrane region" description="Helical" evidence="16">
    <location>
        <begin position="1700"/>
        <end position="1718"/>
    </location>
</feature>
<feature type="transmembrane region" description="Helical" evidence="16">
    <location>
        <begin position="1455"/>
        <end position="1476"/>
    </location>
</feature>
<dbReference type="InterPro" id="IPR001841">
    <property type="entry name" value="Znf_RING"/>
</dbReference>
<feature type="domain" description="RING-CH-type" evidence="18">
    <location>
        <begin position="46"/>
        <end position="107"/>
    </location>
</feature>
<evidence type="ECO:0000256" key="10">
    <source>
        <dbReference type="ARBA" id="ARBA00022833"/>
    </source>
</evidence>
<evidence type="ECO:0000313" key="19">
    <source>
        <dbReference type="EMBL" id="GIZ45764.1"/>
    </source>
</evidence>
<dbReference type="GeneID" id="68294492"/>
<evidence type="ECO:0000256" key="8">
    <source>
        <dbReference type="ARBA" id="ARBA00022771"/>
    </source>
</evidence>
<feature type="transmembrane region" description="Helical" evidence="16">
    <location>
        <begin position="1496"/>
        <end position="1514"/>
    </location>
</feature>
<dbReference type="PROSITE" id="PS50089">
    <property type="entry name" value="ZF_RING_2"/>
    <property type="match status" value="1"/>
</dbReference>
<keyword evidence="14" id="KW-0175">Coiled coil</keyword>
<keyword evidence="9" id="KW-0833">Ubl conjugation pathway</keyword>
<protein>
    <recommendedName>
        <fullName evidence="4">RING-type E3 ubiquitin transferase</fullName>
        <ecNumber evidence="4">2.3.2.27</ecNumber>
    </recommendedName>
</protein>
<comment type="pathway">
    <text evidence="3">Protein modification; protein ubiquitination.</text>
</comment>
<dbReference type="RefSeq" id="XP_044660251.1">
    <property type="nucleotide sequence ID" value="XM_044804316.1"/>
</dbReference>
<proteinExistence type="predicted"/>
<feature type="compositionally biased region" description="Low complexity" evidence="15">
    <location>
        <begin position="531"/>
        <end position="548"/>
    </location>
</feature>
<dbReference type="Gene3D" id="3.30.40.10">
    <property type="entry name" value="Zinc/RING finger domain, C3HC4 (zinc finger)"/>
    <property type="match status" value="1"/>
</dbReference>
<dbReference type="Pfam" id="PF23113">
    <property type="entry name" value="MARCHF6_C"/>
    <property type="match status" value="1"/>
</dbReference>
<accession>A0A9P3FJP8</accession>
<evidence type="ECO:0000256" key="5">
    <source>
        <dbReference type="ARBA" id="ARBA00022679"/>
    </source>
</evidence>
<evidence type="ECO:0000256" key="13">
    <source>
        <dbReference type="PROSITE-ProRule" id="PRU00175"/>
    </source>
</evidence>
<feature type="transmembrane region" description="Helical" evidence="16">
    <location>
        <begin position="1103"/>
        <end position="1123"/>
    </location>
</feature>
<dbReference type="FunFam" id="3.30.40.10:FF:000287">
    <property type="entry name" value="RING finger membrane protein"/>
    <property type="match status" value="1"/>
</dbReference>
<feature type="region of interest" description="Disordered" evidence="15">
    <location>
        <begin position="454"/>
        <end position="548"/>
    </location>
</feature>
<dbReference type="Proteomes" id="UP000825890">
    <property type="component" value="Unassembled WGS sequence"/>
</dbReference>
<evidence type="ECO:0000256" key="14">
    <source>
        <dbReference type="SAM" id="Coils"/>
    </source>
</evidence>
<keyword evidence="10" id="KW-0862">Zinc</keyword>
<keyword evidence="6 16" id="KW-0812">Transmembrane</keyword>
<keyword evidence="8 13" id="KW-0863">Zinc-finger</keyword>
<gene>
    <name evidence="19" type="ORF">CKM354_000891700</name>
</gene>
<feature type="transmembrane region" description="Helical" evidence="16">
    <location>
        <begin position="280"/>
        <end position="304"/>
    </location>
</feature>
<keyword evidence="12 16" id="KW-0472">Membrane</keyword>
<dbReference type="InterPro" id="IPR056521">
    <property type="entry name" value="MARCHF6-like_C"/>
</dbReference>
<dbReference type="CDD" id="cd16702">
    <property type="entry name" value="RING_CH-C4HC3_MARCH6"/>
    <property type="match status" value="1"/>
</dbReference>
<feature type="transmembrane region" description="Helical" evidence="16">
    <location>
        <begin position="1550"/>
        <end position="1572"/>
    </location>
</feature>
<evidence type="ECO:0000313" key="20">
    <source>
        <dbReference type="Proteomes" id="UP000825890"/>
    </source>
</evidence>
<reference evidence="19 20" key="1">
    <citation type="submission" date="2021-01" db="EMBL/GenBank/DDBJ databases">
        <title>Cercospora kikuchii MAFF 305040 whole genome shotgun sequence.</title>
        <authorList>
            <person name="Kashiwa T."/>
            <person name="Suzuki T."/>
        </authorList>
    </citation>
    <scope>NUCLEOTIDE SEQUENCE [LARGE SCALE GENOMIC DNA]</scope>
    <source>
        <strain evidence="19 20">MAFF 305040</strain>
    </source>
</reference>
<evidence type="ECO:0000256" key="6">
    <source>
        <dbReference type="ARBA" id="ARBA00022692"/>
    </source>
</evidence>
<feature type="transmembrane region" description="Helical" evidence="16">
    <location>
        <begin position="1302"/>
        <end position="1320"/>
    </location>
</feature>
<dbReference type="InterPro" id="IPR013083">
    <property type="entry name" value="Znf_RING/FYVE/PHD"/>
</dbReference>
<keyword evidence="5" id="KW-0808">Transferase</keyword>
<feature type="region of interest" description="Disordered" evidence="15">
    <location>
        <begin position="653"/>
        <end position="724"/>
    </location>
</feature>
<feature type="transmembrane region" description="Helical" evidence="16">
    <location>
        <begin position="1598"/>
        <end position="1617"/>
    </location>
</feature>
<name>A0A9P3FJP8_9PEZI</name>
<feature type="coiled-coil region" evidence="14">
    <location>
        <begin position="320"/>
        <end position="354"/>
    </location>
</feature>
<dbReference type="GO" id="GO:0005789">
    <property type="term" value="C:endoplasmic reticulum membrane"/>
    <property type="evidence" value="ECO:0007669"/>
    <property type="project" value="TreeGrafter"/>
</dbReference>
<evidence type="ECO:0000256" key="1">
    <source>
        <dbReference type="ARBA" id="ARBA00000900"/>
    </source>
</evidence>
<feature type="transmembrane region" description="Helical" evidence="16">
    <location>
        <begin position="1651"/>
        <end position="1680"/>
    </location>
</feature>
<organism evidence="19 20">
    <name type="scientific">Cercospora kikuchii</name>
    <dbReference type="NCBI Taxonomy" id="84275"/>
    <lineage>
        <taxon>Eukaryota</taxon>
        <taxon>Fungi</taxon>
        <taxon>Dikarya</taxon>
        <taxon>Ascomycota</taxon>
        <taxon>Pezizomycotina</taxon>
        <taxon>Dothideomycetes</taxon>
        <taxon>Dothideomycetidae</taxon>
        <taxon>Mycosphaerellales</taxon>
        <taxon>Mycosphaerellaceae</taxon>
        <taxon>Cercospora</taxon>
    </lineage>
</organism>
<dbReference type="SMART" id="SM00744">
    <property type="entry name" value="RINGv"/>
    <property type="match status" value="1"/>
</dbReference>
<evidence type="ECO:0000256" key="12">
    <source>
        <dbReference type="ARBA" id="ARBA00023136"/>
    </source>
</evidence>
<comment type="caution">
    <text evidence="19">The sequence shown here is derived from an EMBL/GenBank/DDBJ whole genome shotgun (WGS) entry which is preliminary data.</text>
</comment>
<keyword evidence="7" id="KW-0479">Metal-binding</keyword>
<evidence type="ECO:0000259" key="17">
    <source>
        <dbReference type="PROSITE" id="PS50089"/>
    </source>
</evidence>
<evidence type="ECO:0000256" key="16">
    <source>
        <dbReference type="SAM" id="Phobius"/>
    </source>
</evidence>
<comment type="catalytic activity">
    <reaction evidence="1">
        <text>S-ubiquitinyl-[E2 ubiquitin-conjugating enzyme]-L-cysteine + [acceptor protein]-L-lysine = [E2 ubiquitin-conjugating enzyme]-L-cysteine + N(6)-ubiquitinyl-[acceptor protein]-L-lysine.</text>
        <dbReference type="EC" id="2.3.2.27"/>
    </reaction>
</comment>
<evidence type="ECO:0000256" key="15">
    <source>
        <dbReference type="SAM" id="MobiDB-lite"/>
    </source>
</evidence>
<evidence type="ECO:0000256" key="4">
    <source>
        <dbReference type="ARBA" id="ARBA00012483"/>
    </source>
</evidence>
<feature type="domain" description="RING-type" evidence="17">
    <location>
        <begin position="54"/>
        <end position="101"/>
    </location>
</feature>
<dbReference type="EMBL" id="BOLY01000005">
    <property type="protein sequence ID" value="GIZ45764.1"/>
    <property type="molecule type" value="Genomic_DNA"/>
</dbReference>
<dbReference type="GO" id="GO:0036503">
    <property type="term" value="P:ERAD pathway"/>
    <property type="evidence" value="ECO:0007669"/>
    <property type="project" value="TreeGrafter"/>
</dbReference>
<sequence length="1763" mass="194367">MDDPIDLTAGHVDPSDDAPDIMNDVTFNPAPPQRRDTASSIRTGTDGGQTGETCRICRSEAAPGEPLFYPCKCSGSIKFVHQDCLMEWLSHSHKKHCELCKTPFRFTKLYDAGMPKTLPWSVFLKRACIHVVTMIINGLRAILVMSVWLVVLPLLIRAAWRWIFWFADAGWAREDYIRRMQAADVASQAKSQGSEMINDVSAGIQNALYDAYDKWFGAVDWKNTQNSASAAATTASDAANQTVASTIHNATLYQSHADVSILSSWTYLSELTSSTKANRLILDVFEGQLITCVVILGFILVFLIREWVVQQQPLVNLEQINNEQREHDQLVQRRDRLRRQAQLLEEARARLAALQPEPGTEENSTDRSVPWEQLYAMVNAATSEFGEDEESRNRFAIKATEVLRHVLAAENAGSDAGVLADKVYEKLRTLSDDEREAWEEVLLAELEARGARRQDNGALAEAAQSGSQELHHGDWSDNDNVPPLVGSSANQRRPPMPTRATSSAATHIKRILEESNGDPMSVADPSTSPTASLQQSSESASLVSAPSLIDGSPIEGSWISCSPPSRRQSTNDVSMAAAPAAPEPHDHAVAHEIQTDKDVIPITNAGPDAKINIKRKDKGRARLVVPEPADGNMASKLITTDDLKKRLTEKLNEIEEGSSLSGGSRNPDRNEVEQTNGLAGPQSTSSSNDNPFHPDGPEPESSAPVIPSTHENEGSSPITNVDDAEEQAQIRRAELGPEAANTIDRAAIPQPAQPPAHPGAPQTTAQWLINWFWGDIQPQNAPEPVPTAGEERINADDPQEAPFVPVQDGVPVPGQNNEVEADHDQHDPEVVQAAQQAGLDAEAVEDAEDLEGILELIGLQGPLIGLFQTSCFCCVLVIGSVGLTVAMPYMWGKLVLLIINNPFETVIKSPLRFISMCTDFLVDIALLLVGWCAAASALLVQSIFAFAEMLVPWLGDSDLTSWVYKVSRATAISAYHRLAGAFPTGNESAADAGFQWAWLHISVEAHATLRTIQNEVDGVLKMVGNAITTVVETVSPGSVTLVLQIVWDALKRVLDVTVQVCTNFQNAKEYLLAIWKVLLPGSGSDSVAPFDPSLVYWNSSDRGLAVLAGYVALAMLAAIYVAVDTPITSSPQHQKIEKIVRDSLRQAGGVMKVILIISIEMLVFPLYCGLLLDVAFLPLQDGASLVTRWAYANQAPYTFCFIHWFVGTCYMFHFALFVGMCRKILRKGVLWFIRDPDDPTFHPVRDVLERSVTTQLCKIAFSALVYGALVILCLGGVIWGIGRLFQGIFPIYWLKTEPYVEFALDLVLFTSITPTIWNVAKPSKVLHSMYSWWLRRCARALRLSHFLFDDRKKDEEGDHIRRTWSSLLTLKTARLDETSMIVLIDENDQTPDVTFERNGKYVLTPCSDQYRPPKPGEAFIHVENNDVYIADKDGKQNEHFGKIYIPPHFRARMTVFMVGLWIFSAFIGLCSTLLPLSFGRQVLAMTLPEGVVLNDLYAYTLGAYSLGGLLFLILEGKRGAQYVRMKASGVDFKAWLAAFQKYTGQAARCLYVYGFVFIVLPLVFAMLLQLYFVLPLHTYLHSAVRTPTQSVKPTVAEYSIHILADSALGVLIGRIFLRSIITAPTSLAAEAVRRITANGYFNPNARLATRFVIFPGTILILAVLFLPLIIASFFLGLVTFLGPRMVSNFDGISEEVAIVVYRYSYPVAAAWVATLWGADQIGKATGRWRARIRDEVYLVGERLHNFGERKPPPMGGIAVGRKV</sequence>
<comment type="subcellular location">
    <subcellularLocation>
        <location evidence="2">Membrane</location>
        <topology evidence="2">Multi-pass membrane protein</topology>
    </subcellularLocation>
</comment>
<dbReference type="Pfam" id="PF12906">
    <property type="entry name" value="RINGv"/>
    <property type="match status" value="1"/>
</dbReference>
<feature type="transmembrane region" description="Helical" evidence="16">
    <location>
        <begin position="920"/>
        <end position="947"/>
    </location>
</feature>
<feature type="transmembrane region" description="Helical" evidence="16">
    <location>
        <begin position="875"/>
        <end position="899"/>
    </location>
</feature>
<feature type="region of interest" description="Disordered" evidence="15">
    <location>
        <begin position="1"/>
        <end position="50"/>
    </location>
</feature>
<evidence type="ECO:0000256" key="11">
    <source>
        <dbReference type="ARBA" id="ARBA00022989"/>
    </source>
</evidence>
<dbReference type="GO" id="GO:0008270">
    <property type="term" value="F:zinc ion binding"/>
    <property type="evidence" value="ECO:0007669"/>
    <property type="project" value="UniProtKB-KW"/>
</dbReference>
<dbReference type="InterPro" id="IPR011016">
    <property type="entry name" value="Znf_RING-CH"/>
</dbReference>
<feature type="compositionally biased region" description="Polar residues" evidence="15">
    <location>
        <begin position="673"/>
        <end position="690"/>
    </location>
</feature>
<evidence type="ECO:0000256" key="2">
    <source>
        <dbReference type="ARBA" id="ARBA00004141"/>
    </source>
</evidence>